<protein>
    <submittedName>
        <fullName evidence="2">Spo0E family sporulation regulatory protein-aspartic acid phosphatase</fullName>
    </submittedName>
</protein>
<feature type="coiled-coil region" evidence="1">
    <location>
        <begin position="4"/>
        <end position="31"/>
    </location>
</feature>
<dbReference type="EMBL" id="JBJIAA010000022">
    <property type="protein sequence ID" value="MFL0252888.1"/>
    <property type="molecule type" value="Genomic_DNA"/>
</dbReference>
<comment type="caution">
    <text evidence="2">The sequence shown here is derived from an EMBL/GenBank/DDBJ whole genome shotgun (WGS) entry which is preliminary data.</text>
</comment>
<dbReference type="SUPFAM" id="SSF140500">
    <property type="entry name" value="BAS1536-like"/>
    <property type="match status" value="1"/>
</dbReference>
<keyword evidence="3" id="KW-1185">Reference proteome</keyword>
<dbReference type="Pfam" id="PF09388">
    <property type="entry name" value="SpoOE-like"/>
    <property type="match status" value="1"/>
</dbReference>
<evidence type="ECO:0000256" key="1">
    <source>
        <dbReference type="SAM" id="Coils"/>
    </source>
</evidence>
<accession>A0ABW8TJZ2</accession>
<evidence type="ECO:0000313" key="2">
    <source>
        <dbReference type="EMBL" id="MFL0252888.1"/>
    </source>
</evidence>
<dbReference type="InterPro" id="IPR036638">
    <property type="entry name" value="HLH_DNA-bd_sf"/>
</dbReference>
<name>A0ABW8TJZ2_9CLOT</name>
<dbReference type="InterPro" id="IPR037208">
    <property type="entry name" value="Spo0E-like_sf"/>
</dbReference>
<gene>
    <name evidence="2" type="ORF">ACJDT4_20995</name>
</gene>
<dbReference type="InterPro" id="IPR018540">
    <property type="entry name" value="Spo0E-like"/>
</dbReference>
<evidence type="ECO:0000313" key="3">
    <source>
        <dbReference type="Proteomes" id="UP001623592"/>
    </source>
</evidence>
<dbReference type="Gene3D" id="4.10.280.10">
    <property type="entry name" value="Helix-loop-helix DNA-binding domain"/>
    <property type="match status" value="1"/>
</dbReference>
<dbReference type="Proteomes" id="UP001623592">
    <property type="component" value="Unassembled WGS sequence"/>
</dbReference>
<proteinExistence type="predicted"/>
<organism evidence="2 3">
    <name type="scientific">Clostridium neuense</name>
    <dbReference type="NCBI Taxonomy" id="1728934"/>
    <lineage>
        <taxon>Bacteria</taxon>
        <taxon>Bacillati</taxon>
        <taxon>Bacillota</taxon>
        <taxon>Clostridia</taxon>
        <taxon>Eubacteriales</taxon>
        <taxon>Clostridiaceae</taxon>
        <taxon>Clostridium</taxon>
    </lineage>
</organism>
<keyword evidence="1" id="KW-0175">Coiled coil</keyword>
<dbReference type="RefSeq" id="WP_406789546.1">
    <property type="nucleotide sequence ID" value="NZ_JBJIAA010000022.1"/>
</dbReference>
<reference evidence="2 3" key="1">
    <citation type="submission" date="2024-11" db="EMBL/GenBank/DDBJ databases">
        <authorList>
            <person name="Heng Y.C."/>
            <person name="Lim A.C.H."/>
            <person name="Lee J.K.Y."/>
            <person name="Kittelmann S."/>
        </authorList>
    </citation>
    <scope>NUCLEOTIDE SEQUENCE [LARGE SCALE GENOMIC DNA]</scope>
    <source>
        <strain evidence="2 3">WILCCON 0114</strain>
    </source>
</reference>
<sequence length="57" mass="6643">MSKIQDIEVEIQRLREKLTELIEQKENLLNPEVIAASKVLDSSLNEYSEIISERVEK</sequence>